<dbReference type="Proteomes" id="UP000297951">
    <property type="component" value="Unassembled WGS sequence"/>
</dbReference>
<reference evidence="1 2" key="1">
    <citation type="submission" date="2019-03" db="EMBL/GenBank/DDBJ databases">
        <title>Diversity of the mouse oral microbiome.</title>
        <authorList>
            <person name="Joseph S."/>
            <person name="Aduse-Opoku J."/>
            <person name="Curtis M."/>
            <person name="Wade W."/>
            <person name="Hashim A."/>
        </authorList>
    </citation>
    <scope>NUCLEOTIDE SEQUENCE [LARGE SCALE GENOMIC DNA]</scope>
    <source>
        <strain evidence="2">irhom_31</strain>
    </source>
</reference>
<sequence length="198" mass="21808">MAREANYDADKLVVPGHGTVLVSVNDKADPFDIESFVLGDDTSYPNDQWMPFALTSKENTFAFTKDGGDETVLDVWEFDSMDSSTESSTNGFTVNAASMQKSVWDLAYGGGKYDDVLKGYAEHETVPVEKSVMVIFAHGGKRAGAYMRKVKITAGDAPEVAPDNFFETQLKGTILTPDVMTWGKRFWFDARPYKAAGE</sequence>
<evidence type="ECO:0000313" key="2">
    <source>
        <dbReference type="Proteomes" id="UP000297951"/>
    </source>
</evidence>
<dbReference type="InterPro" id="IPR058154">
    <property type="entry name" value="Bxb1_TTP-like"/>
</dbReference>
<name>A0A4Y9F1T4_9MICC</name>
<accession>A0A4Y9F1T4</accession>
<gene>
    <name evidence="1" type="ORF">E4U03_11320</name>
</gene>
<dbReference type="AlphaFoldDB" id="A0A4Y9F1T4"/>
<dbReference type="OrthoDB" id="3537183at2"/>
<evidence type="ECO:0000313" key="1">
    <source>
        <dbReference type="EMBL" id="TFU20538.1"/>
    </source>
</evidence>
<organism evidence="1 2">
    <name type="scientific">Rothia nasimurium</name>
    <dbReference type="NCBI Taxonomy" id="85336"/>
    <lineage>
        <taxon>Bacteria</taxon>
        <taxon>Bacillati</taxon>
        <taxon>Actinomycetota</taxon>
        <taxon>Actinomycetes</taxon>
        <taxon>Micrococcales</taxon>
        <taxon>Micrococcaceae</taxon>
        <taxon>Rothia</taxon>
    </lineage>
</organism>
<protein>
    <submittedName>
        <fullName evidence="1">Uncharacterized protein</fullName>
    </submittedName>
</protein>
<dbReference type="EMBL" id="SPQC01000055">
    <property type="protein sequence ID" value="TFU20538.1"/>
    <property type="molecule type" value="Genomic_DNA"/>
</dbReference>
<proteinExistence type="predicted"/>
<dbReference type="RefSeq" id="WP_135013836.1">
    <property type="nucleotide sequence ID" value="NZ_JADGLK010000055.1"/>
</dbReference>
<dbReference type="Pfam" id="PF25681">
    <property type="entry name" value="Phage_TTP_17"/>
    <property type="match status" value="1"/>
</dbReference>
<comment type="caution">
    <text evidence="1">The sequence shown here is derived from an EMBL/GenBank/DDBJ whole genome shotgun (WGS) entry which is preliminary data.</text>
</comment>